<dbReference type="Proteomes" id="UP000272729">
    <property type="component" value="Unassembled WGS sequence"/>
</dbReference>
<dbReference type="AlphaFoldDB" id="A0A495XGR5"/>
<evidence type="ECO:0008006" key="3">
    <source>
        <dbReference type="Google" id="ProtNLM"/>
    </source>
</evidence>
<comment type="caution">
    <text evidence="1">The sequence shown here is derived from an EMBL/GenBank/DDBJ whole genome shotgun (WGS) entry which is preliminary data.</text>
</comment>
<sequence length="146" mass="16660">MIMNVHTRMLPPRGDWVERAISAWPSKDWPPLVLDRPLGVGADGGHGFVRYRCTAYEPGKRVEFTFTRFITGTHSFEVVPGGVRHVLTGRPIGWMHLGWPLALRWLHDALIEDLLDNLSAEAGVEHRPARWSWWVRAMRAVAGRFV</sequence>
<reference evidence="1 2" key="1">
    <citation type="submission" date="2018-10" db="EMBL/GenBank/DDBJ databases">
        <title>Sequencing the genomes of 1000 actinobacteria strains.</title>
        <authorList>
            <person name="Klenk H.-P."/>
        </authorList>
    </citation>
    <scope>NUCLEOTIDE SEQUENCE [LARGE SCALE GENOMIC DNA]</scope>
    <source>
        <strain evidence="1 2">DSM 43911</strain>
    </source>
</reference>
<name>A0A495XGR5_9PSEU</name>
<evidence type="ECO:0000313" key="1">
    <source>
        <dbReference type="EMBL" id="RKT73222.1"/>
    </source>
</evidence>
<protein>
    <recommendedName>
        <fullName evidence="3">Polyketide cyclase/dehydrase/lipid transport protein</fullName>
    </recommendedName>
</protein>
<keyword evidence="2" id="KW-1185">Reference proteome</keyword>
<accession>A0A495XGR5</accession>
<dbReference type="OrthoDB" id="7067492at2"/>
<gene>
    <name evidence="1" type="ORF">DFJ66_6551</name>
</gene>
<evidence type="ECO:0000313" key="2">
    <source>
        <dbReference type="Proteomes" id="UP000272729"/>
    </source>
</evidence>
<proteinExistence type="predicted"/>
<dbReference type="EMBL" id="RBXR01000001">
    <property type="protein sequence ID" value="RKT73222.1"/>
    <property type="molecule type" value="Genomic_DNA"/>
</dbReference>
<organism evidence="1 2">
    <name type="scientific">Saccharothrix variisporea</name>
    <dbReference type="NCBI Taxonomy" id="543527"/>
    <lineage>
        <taxon>Bacteria</taxon>
        <taxon>Bacillati</taxon>
        <taxon>Actinomycetota</taxon>
        <taxon>Actinomycetes</taxon>
        <taxon>Pseudonocardiales</taxon>
        <taxon>Pseudonocardiaceae</taxon>
        <taxon>Saccharothrix</taxon>
    </lineage>
</organism>
<dbReference type="RefSeq" id="WP_121226836.1">
    <property type="nucleotide sequence ID" value="NZ_JBIUBA010000039.1"/>
</dbReference>
<dbReference type="SUPFAM" id="SSF55961">
    <property type="entry name" value="Bet v1-like"/>
    <property type="match status" value="1"/>
</dbReference>